<dbReference type="CDD" id="cd04301">
    <property type="entry name" value="NAT_SF"/>
    <property type="match status" value="1"/>
</dbReference>
<dbReference type="STRING" id="1754192.A0A1Y1XNQ4"/>
<dbReference type="PANTHER" id="PTHR23091:SF4">
    <property type="entry name" value="N-TERMINAL AMINO-ACID N(ALPHA)-ACETYLTRANSFERASE NATA"/>
    <property type="match status" value="1"/>
</dbReference>
<dbReference type="PANTHER" id="PTHR23091">
    <property type="entry name" value="N-TERMINAL ACETYLTRANSFERASE"/>
    <property type="match status" value="1"/>
</dbReference>
<dbReference type="InterPro" id="IPR045047">
    <property type="entry name" value="Ard1-like"/>
</dbReference>
<dbReference type="InterPro" id="IPR016181">
    <property type="entry name" value="Acyl_CoA_acyltransferase"/>
</dbReference>
<feature type="domain" description="N-acetyltransferase" evidence="4">
    <location>
        <begin position="2"/>
        <end position="153"/>
    </location>
</feature>
<keyword evidence="1 5" id="KW-0808">Transferase</keyword>
<gene>
    <name evidence="5" type="ORF">BCR32DRAFT_260618</name>
</gene>
<dbReference type="InterPro" id="IPR000182">
    <property type="entry name" value="GNAT_dom"/>
</dbReference>
<dbReference type="GO" id="GO:1990190">
    <property type="term" value="F:protein-N-terminal-glutamate acetyltransferase activity"/>
    <property type="evidence" value="ECO:0007669"/>
    <property type="project" value="TreeGrafter"/>
</dbReference>
<dbReference type="EMBL" id="MCFG01000009">
    <property type="protein sequence ID" value="ORX87361.1"/>
    <property type="molecule type" value="Genomic_DNA"/>
</dbReference>
<comment type="caution">
    <text evidence="5">The sequence shown here is derived from an EMBL/GenBank/DDBJ whole genome shotgun (WGS) entry which is preliminary data.</text>
</comment>
<dbReference type="GO" id="GO:1990189">
    <property type="term" value="F:protein N-terminal-serine acetyltransferase activity"/>
    <property type="evidence" value="ECO:0007669"/>
    <property type="project" value="TreeGrafter"/>
</dbReference>
<dbReference type="Proteomes" id="UP000193944">
    <property type="component" value="Unassembled WGS sequence"/>
</dbReference>
<dbReference type="AlphaFoldDB" id="A0A1Y1XNQ4"/>
<evidence type="ECO:0000256" key="3">
    <source>
        <dbReference type="ARBA" id="ARBA00025786"/>
    </source>
</evidence>
<dbReference type="SUPFAM" id="SSF55729">
    <property type="entry name" value="Acyl-CoA N-acyltransferases (Nat)"/>
    <property type="match status" value="1"/>
</dbReference>
<evidence type="ECO:0000256" key="1">
    <source>
        <dbReference type="ARBA" id="ARBA00022679"/>
    </source>
</evidence>
<dbReference type="Gene3D" id="3.40.630.30">
    <property type="match status" value="1"/>
</dbReference>
<dbReference type="Pfam" id="PF00583">
    <property type="entry name" value="Acetyltransf_1"/>
    <property type="match status" value="1"/>
</dbReference>
<comment type="similarity">
    <text evidence="3">Belongs to the acetyltransferase family. ARD1 subfamily.</text>
</comment>
<evidence type="ECO:0000313" key="6">
    <source>
        <dbReference type="Proteomes" id="UP000193944"/>
    </source>
</evidence>
<dbReference type="OrthoDB" id="25586at2759"/>
<accession>A0A1Y1XNQ4</accession>
<organism evidence="5 6">
    <name type="scientific">Anaeromyces robustus</name>
    <dbReference type="NCBI Taxonomy" id="1754192"/>
    <lineage>
        <taxon>Eukaryota</taxon>
        <taxon>Fungi</taxon>
        <taxon>Fungi incertae sedis</taxon>
        <taxon>Chytridiomycota</taxon>
        <taxon>Chytridiomycota incertae sedis</taxon>
        <taxon>Neocallimastigomycetes</taxon>
        <taxon>Neocallimastigales</taxon>
        <taxon>Neocallimastigaceae</taxon>
        <taxon>Anaeromyces</taxon>
    </lineage>
</organism>
<keyword evidence="6" id="KW-1185">Reference proteome</keyword>
<dbReference type="PROSITE" id="PS51186">
    <property type="entry name" value="GNAT"/>
    <property type="match status" value="1"/>
</dbReference>
<evidence type="ECO:0000313" key="5">
    <source>
        <dbReference type="EMBL" id="ORX87361.1"/>
    </source>
</evidence>
<reference evidence="5 6" key="1">
    <citation type="submission" date="2016-08" db="EMBL/GenBank/DDBJ databases">
        <title>A Parts List for Fungal Cellulosomes Revealed by Comparative Genomics.</title>
        <authorList>
            <consortium name="DOE Joint Genome Institute"/>
            <person name="Haitjema C.H."/>
            <person name="Gilmore S.P."/>
            <person name="Henske J.K."/>
            <person name="Solomon K.V."/>
            <person name="De Groot R."/>
            <person name="Kuo A."/>
            <person name="Mondo S.J."/>
            <person name="Salamov A.A."/>
            <person name="Labutti K."/>
            <person name="Zhao Z."/>
            <person name="Chiniquy J."/>
            <person name="Barry K."/>
            <person name="Brewer H.M."/>
            <person name="Purvine S.O."/>
            <person name="Wright A.T."/>
            <person name="Boxma B."/>
            <person name="Van Alen T."/>
            <person name="Hackstein J.H."/>
            <person name="Baker S.E."/>
            <person name="Grigoriev I.V."/>
            <person name="O'Malley M.A."/>
        </authorList>
    </citation>
    <scope>NUCLEOTIDE SEQUENCE [LARGE SCALE GENOMIC DNA]</scope>
    <source>
        <strain evidence="5 6">S4</strain>
    </source>
</reference>
<evidence type="ECO:0000256" key="2">
    <source>
        <dbReference type="ARBA" id="ARBA00023315"/>
    </source>
</evidence>
<dbReference type="FunFam" id="3.40.630.30:FF:000037">
    <property type="entry name" value="N-alpha-acetyltransferase daf-31-like"/>
    <property type="match status" value="1"/>
</dbReference>
<sequence>MINIRQATVEDLLQMQNCNLWNLPENYQMKYYIYHEVTWPQLSFVAEDHQGRIVGYVLAKMEEDQSEPPHGHITSLSVLRSYRRLGLASRLMAQSQKAMAEVFDAQFVSLHVRKSNRAALHLYKETMKFDVKDIEKKYYADGEDAYAMRKDLVPGSAAAN</sequence>
<reference evidence="5 6" key="2">
    <citation type="submission" date="2016-08" db="EMBL/GenBank/DDBJ databases">
        <title>Pervasive Adenine N6-methylation of Active Genes in Fungi.</title>
        <authorList>
            <consortium name="DOE Joint Genome Institute"/>
            <person name="Mondo S.J."/>
            <person name="Dannebaum R.O."/>
            <person name="Kuo R.C."/>
            <person name="Labutti K."/>
            <person name="Haridas S."/>
            <person name="Kuo A."/>
            <person name="Salamov A."/>
            <person name="Ahrendt S.R."/>
            <person name="Lipzen A."/>
            <person name="Sullivan W."/>
            <person name="Andreopoulos W.B."/>
            <person name="Clum A."/>
            <person name="Lindquist E."/>
            <person name="Daum C."/>
            <person name="Ramamoorthy G.K."/>
            <person name="Gryganskyi A."/>
            <person name="Culley D."/>
            <person name="Magnuson J.K."/>
            <person name="James T.Y."/>
            <person name="O'Malley M.A."/>
            <person name="Stajich J.E."/>
            <person name="Spatafora J.W."/>
            <person name="Visel A."/>
            <person name="Grigoriev I.V."/>
        </authorList>
    </citation>
    <scope>NUCLEOTIDE SEQUENCE [LARGE SCALE GENOMIC DNA]</scope>
    <source>
        <strain evidence="5 6">S4</strain>
    </source>
</reference>
<name>A0A1Y1XNQ4_9FUNG</name>
<dbReference type="GO" id="GO:0031415">
    <property type="term" value="C:NatA complex"/>
    <property type="evidence" value="ECO:0007669"/>
    <property type="project" value="InterPro"/>
</dbReference>
<proteinExistence type="inferred from homology"/>
<keyword evidence="2 5" id="KW-0012">Acyltransferase</keyword>
<evidence type="ECO:0000259" key="4">
    <source>
        <dbReference type="PROSITE" id="PS51186"/>
    </source>
</evidence>
<protein>
    <submittedName>
        <fullName evidence="5">Acyl-CoA N-acyltransferase</fullName>
    </submittedName>
</protein>